<feature type="coiled-coil region" evidence="1">
    <location>
        <begin position="126"/>
        <end position="153"/>
    </location>
</feature>
<gene>
    <name evidence="2" type="ordered locus">zobellia_3557</name>
</gene>
<reference evidence="3" key="1">
    <citation type="submission" date="2009-07" db="EMBL/GenBank/DDBJ databases">
        <title>Complete genome sequence of Zobellia galactanivorans Dsij.</title>
        <authorList>
            <consortium name="Genoscope - CEA"/>
        </authorList>
    </citation>
    <scope>NUCLEOTIDE SEQUENCE [LARGE SCALE GENOMIC DNA]</scope>
    <source>
        <strain evidence="3">DSM 12802 / CCUG 47099 / CIP 106680 / NCIMB 13871 / Dsij</strain>
    </source>
</reference>
<dbReference type="HOGENOM" id="CLU_1712607_0_0_10"/>
<evidence type="ECO:0000256" key="1">
    <source>
        <dbReference type="SAM" id="Coils"/>
    </source>
</evidence>
<keyword evidence="3" id="KW-1185">Reference proteome</keyword>
<sequence>MPRNKSIQKFFTLATSLVPTRCFGIRFLVIAFFLKNRPHYFYKKLYMKAPRIAKKRNVIKILADTNALKARLNQLKRRTFELQKTFEGNFPKYPSSKFEDVREFNIKLINLKARLNHLTPMLTRNRKKVSERIVFLSKDIQNLQEANKQLSNS</sequence>
<name>G0L181_ZOBGA</name>
<evidence type="ECO:0000313" key="3">
    <source>
        <dbReference type="Proteomes" id="UP000008898"/>
    </source>
</evidence>
<dbReference type="EMBL" id="FP476056">
    <property type="protein sequence ID" value="CAZ97695.1"/>
    <property type="molecule type" value="Genomic_DNA"/>
</dbReference>
<dbReference type="KEGG" id="zga:ZOBELLIA_3557"/>
<reference evidence="2 3" key="2">
    <citation type="journal article" date="2012" name="Environ. Microbiol.">
        <title>Characterization of the first alginolytic operons in a marine bacterium: from their emergence in marine Flavobacteriia to their independent transfers to marine Proteobacteria and human gut Bacteroides.</title>
        <authorList>
            <person name="Thomas F."/>
            <person name="Barbeyron T."/>
            <person name="Tonon T."/>
            <person name="Genicot S."/>
            <person name="Czjzek M."/>
            <person name="Michel G."/>
        </authorList>
    </citation>
    <scope>NUCLEOTIDE SEQUENCE [LARGE SCALE GENOMIC DNA]</scope>
    <source>
        <strain evidence="3">DSM 12802 / CCUG 47099 / CIP 106680 / NCIMB 13871 / Dsij</strain>
    </source>
</reference>
<evidence type="ECO:0000313" key="2">
    <source>
        <dbReference type="EMBL" id="CAZ97695.1"/>
    </source>
</evidence>
<protein>
    <submittedName>
        <fullName evidence="2">Hypothetical membrane protein</fullName>
    </submittedName>
</protein>
<organism evidence="2 3">
    <name type="scientific">Zobellia galactanivorans (strain DSM 12802 / CCUG 47099 / CIP 106680 / NCIMB 13871 / Dsij)</name>
    <dbReference type="NCBI Taxonomy" id="63186"/>
    <lineage>
        <taxon>Bacteria</taxon>
        <taxon>Pseudomonadati</taxon>
        <taxon>Bacteroidota</taxon>
        <taxon>Flavobacteriia</taxon>
        <taxon>Flavobacteriales</taxon>
        <taxon>Flavobacteriaceae</taxon>
        <taxon>Zobellia</taxon>
    </lineage>
</organism>
<dbReference type="Proteomes" id="UP000008898">
    <property type="component" value="Chromosome"/>
</dbReference>
<accession>G0L181</accession>
<keyword evidence="1" id="KW-0175">Coiled coil</keyword>
<dbReference type="STRING" id="63186.ZOBELLIA_3557"/>
<dbReference type="AlphaFoldDB" id="G0L181"/>
<proteinExistence type="predicted"/>